<dbReference type="KEGG" id="wei:EQG49_10435"/>
<dbReference type="AlphaFoldDB" id="A0A4P6YVK3"/>
<accession>A0A4P6YVK3</accession>
<dbReference type="RefSeq" id="WP_133363907.1">
    <property type="nucleotide sequence ID" value="NZ_CP037940.1"/>
</dbReference>
<evidence type="ECO:0000313" key="2">
    <source>
        <dbReference type="Proteomes" id="UP000292886"/>
    </source>
</evidence>
<protein>
    <submittedName>
        <fullName evidence="1">Uncharacterized protein</fullName>
    </submittedName>
</protein>
<reference evidence="2" key="1">
    <citation type="submission" date="2019-03" db="EMBL/GenBank/DDBJ databases">
        <title>Weissella sp. 26KH-42 Genome sequencing.</title>
        <authorList>
            <person name="Heo J."/>
            <person name="Kim S.-J."/>
            <person name="Kim J.-S."/>
            <person name="Hong S.-B."/>
            <person name="Kwon S.-W."/>
        </authorList>
    </citation>
    <scope>NUCLEOTIDE SEQUENCE [LARGE SCALE GENOMIC DNA]</scope>
    <source>
        <strain evidence="2">26KH-42</strain>
    </source>
</reference>
<proteinExistence type="predicted"/>
<dbReference type="EMBL" id="CP037940">
    <property type="protein sequence ID" value="QBO36830.1"/>
    <property type="molecule type" value="Genomic_DNA"/>
</dbReference>
<sequence>MKFNKKKLKHNQSVAQQLKQPRIKRTFAQQIAYKRYRDEQIKNGEPYDKTKFGVVVQNHSYLSK</sequence>
<gene>
    <name evidence="1" type="ORF">EQG49_10435</name>
</gene>
<evidence type="ECO:0000313" key="1">
    <source>
        <dbReference type="EMBL" id="QBO36830.1"/>
    </source>
</evidence>
<name>A0A4P6YVK3_9LACO</name>
<dbReference type="Proteomes" id="UP000292886">
    <property type="component" value="Chromosome"/>
</dbReference>
<keyword evidence="2" id="KW-1185">Reference proteome</keyword>
<organism evidence="1 2">
    <name type="scientific">Periweissella cryptocerci</name>
    <dbReference type="NCBI Taxonomy" id="2506420"/>
    <lineage>
        <taxon>Bacteria</taxon>
        <taxon>Bacillati</taxon>
        <taxon>Bacillota</taxon>
        <taxon>Bacilli</taxon>
        <taxon>Lactobacillales</taxon>
        <taxon>Lactobacillaceae</taxon>
        <taxon>Periweissella</taxon>
    </lineage>
</organism>